<organism evidence="2 3">
    <name type="scientific">Multifurca ochricompacta</name>
    <dbReference type="NCBI Taxonomy" id="376703"/>
    <lineage>
        <taxon>Eukaryota</taxon>
        <taxon>Fungi</taxon>
        <taxon>Dikarya</taxon>
        <taxon>Basidiomycota</taxon>
        <taxon>Agaricomycotina</taxon>
        <taxon>Agaricomycetes</taxon>
        <taxon>Russulales</taxon>
        <taxon>Russulaceae</taxon>
        <taxon>Multifurca</taxon>
    </lineage>
</organism>
<feature type="region of interest" description="Disordered" evidence="1">
    <location>
        <begin position="329"/>
        <end position="374"/>
    </location>
</feature>
<gene>
    <name evidence="2" type="ORF">B0F90DRAFT_1626117</name>
</gene>
<evidence type="ECO:0000313" key="3">
    <source>
        <dbReference type="Proteomes" id="UP001203297"/>
    </source>
</evidence>
<name>A0AAD4M6J3_9AGAM</name>
<protein>
    <submittedName>
        <fullName evidence="2">Uncharacterized protein</fullName>
    </submittedName>
</protein>
<feature type="region of interest" description="Disordered" evidence="1">
    <location>
        <begin position="1"/>
        <end position="41"/>
    </location>
</feature>
<dbReference type="Proteomes" id="UP001203297">
    <property type="component" value="Unassembled WGS sequence"/>
</dbReference>
<dbReference type="AlphaFoldDB" id="A0AAD4M6J3"/>
<proteinExistence type="predicted"/>
<accession>A0AAD4M6J3</accession>
<keyword evidence="3" id="KW-1185">Reference proteome</keyword>
<evidence type="ECO:0000313" key="2">
    <source>
        <dbReference type="EMBL" id="KAI0303736.1"/>
    </source>
</evidence>
<comment type="caution">
    <text evidence="2">The sequence shown here is derived from an EMBL/GenBank/DDBJ whole genome shotgun (WGS) entry which is preliminary data.</text>
</comment>
<feature type="compositionally biased region" description="Polar residues" evidence="1">
    <location>
        <begin position="352"/>
        <end position="367"/>
    </location>
</feature>
<sequence length="646" mass="72222">MSTVVLPLPVGDHPRSRPLPSISNPPIAGSSKKHSPFSLLQRSPPYEAPEPALSTLGASLASASSMFASTRVSLGSVLQEPRILANFLRYVMWHDFRSLALTCSRCRNVLQHPQLRDAVLSAFVPGYQYCLRYADLDAPGDINVQMRDLDHFLISQQLPLHRYPAHALATLSSTDMTPILELEERTKRYVALCQAHSRMVLLLQALIHSSLSPLPISEEPEDPSLRYRNTGQQGERELVFPAPLSFFSDNGIRRNHMIRQPTKKHARFFSMPSTFGRSPRTLEGEAPQRSRSRISILGKHKIPPPPPSAEPLGLKLYAGSWRGWRRGLTVSGSTSEGDETLFRRPNRHFASMTDSSRSSTDNSQGSPSPHPSRLAEIIPMPLTHTHTHTHTLTTHAPHDIHAATSRLRAPILRVYLPCSELDQGTISLCEDQLDDAGLWQNLSVGDVVCNLGYLPPEDRRGPESWMIFDGFGLVPYAPSDVLPLSDPFSLPSPLYYAHITTPPVNPRFIATLPHEEPELSLVLLPTRVRSPHSLNGFARIKKYMWLARLVPRRRPGFGEGWQCEWILEGEGTKEGRKSLLDALSGGDGDESKWEWELIMEKSTTNRIWLRSVHLSSPFLVLINQSKSIFGMVDSFQPRLLLLLSAT</sequence>
<feature type="region of interest" description="Disordered" evidence="1">
    <location>
        <begin position="270"/>
        <end position="290"/>
    </location>
</feature>
<reference evidence="2" key="1">
    <citation type="journal article" date="2022" name="New Phytol.">
        <title>Evolutionary transition to the ectomycorrhizal habit in the genomes of a hyperdiverse lineage of mushroom-forming fungi.</title>
        <authorList>
            <person name="Looney B."/>
            <person name="Miyauchi S."/>
            <person name="Morin E."/>
            <person name="Drula E."/>
            <person name="Courty P.E."/>
            <person name="Kohler A."/>
            <person name="Kuo A."/>
            <person name="LaButti K."/>
            <person name="Pangilinan J."/>
            <person name="Lipzen A."/>
            <person name="Riley R."/>
            <person name="Andreopoulos W."/>
            <person name="He G."/>
            <person name="Johnson J."/>
            <person name="Nolan M."/>
            <person name="Tritt A."/>
            <person name="Barry K.W."/>
            <person name="Grigoriev I.V."/>
            <person name="Nagy L.G."/>
            <person name="Hibbett D."/>
            <person name="Henrissat B."/>
            <person name="Matheny P.B."/>
            <person name="Labbe J."/>
            <person name="Martin F.M."/>
        </authorList>
    </citation>
    <scope>NUCLEOTIDE SEQUENCE</scope>
    <source>
        <strain evidence="2">BPL690</strain>
    </source>
</reference>
<evidence type="ECO:0000256" key="1">
    <source>
        <dbReference type="SAM" id="MobiDB-lite"/>
    </source>
</evidence>
<dbReference type="EMBL" id="WTXG01000008">
    <property type="protein sequence ID" value="KAI0303736.1"/>
    <property type="molecule type" value="Genomic_DNA"/>
</dbReference>